<dbReference type="PANTHER" id="PTHR43142">
    <property type="entry name" value="CARBOXYLIC ESTER HYDROLASE"/>
    <property type="match status" value="1"/>
</dbReference>
<dbReference type="PROSITE" id="PS00122">
    <property type="entry name" value="CARBOXYLESTERASE_B_1"/>
    <property type="match status" value="1"/>
</dbReference>
<protein>
    <recommendedName>
        <fullName evidence="5">Carboxylic ester hydrolase</fullName>
        <ecNumber evidence="5">3.1.1.-</ecNumber>
    </recommendedName>
</protein>
<dbReference type="EC" id="3.1.1.-" evidence="5"/>
<dbReference type="InterPro" id="IPR002018">
    <property type="entry name" value="CarbesteraseB"/>
</dbReference>
<dbReference type="Pfam" id="PF00135">
    <property type="entry name" value="COesterase"/>
    <property type="match status" value="1"/>
</dbReference>
<organism evidence="7 8">
    <name type="scientific">Diploptera punctata</name>
    <name type="common">Pacific beetle cockroach</name>
    <dbReference type="NCBI Taxonomy" id="6984"/>
    <lineage>
        <taxon>Eukaryota</taxon>
        <taxon>Metazoa</taxon>
        <taxon>Ecdysozoa</taxon>
        <taxon>Arthropoda</taxon>
        <taxon>Hexapoda</taxon>
        <taxon>Insecta</taxon>
        <taxon>Pterygota</taxon>
        <taxon>Neoptera</taxon>
        <taxon>Polyneoptera</taxon>
        <taxon>Dictyoptera</taxon>
        <taxon>Blattodea</taxon>
        <taxon>Blaberoidea</taxon>
        <taxon>Blaberidae</taxon>
        <taxon>Diplopterinae</taxon>
        <taxon>Diploptera</taxon>
    </lineage>
</organism>
<evidence type="ECO:0000256" key="2">
    <source>
        <dbReference type="ARBA" id="ARBA00022487"/>
    </source>
</evidence>
<keyword evidence="3 5" id="KW-0378">Hydrolase</keyword>
<reference evidence="7" key="1">
    <citation type="journal article" date="2023" name="IScience">
        <title>Live-bearing cockroach genome reveals convergent evolutionary mechanisms linked to viviparity in insects and beyond.</title>
        <authorList>
            <person name="Fouks B."/>
            <person name="Harrison M.C."/>
            <person name="Mikhailova A.A."/>
            <person name="Marchal E."/>
            <person name="English S."/>
            <person name="Carruthers M."/>
            <person name="Jennings E.C."/>
            <person name="Chiamaka E.L."/>
            <person name="Frigard R.A."/>
            <person name="Pippel M."/>
            <person name="Attardo G.M."/>
            <person name="Benoit J.B."/>
            <person name="Bornberg-Bauer E."/>
            <person name="Tobe S.S."/>
        </authorList>
    </citation>
    <scope>NUCLEOTIDE SEQUENCE</scope>
    <source>
        <tissue evidence="7">Testes</tissue>
    </source>
</reference>
<evidence type="ECO:0000256" key="4">
    <source>
        <dbReference type="ARBA" id="ARBA00023180"/>
    </source>
</evidence>
<accession>A0AAD7ZUC2</accession>
<dbReference type="InterPro" id="IPR019826">
    <property type="entry name" value="Carboxylesterase_B_AS"/>
</dbReference>
<evidence type="ECO:0000256" key="1">
    <source>
        <dbReference type="ARBA" id="ARBA00005964"/>
    </source>
</evidence>
<sequence length="564" mass="63198">NLIVVIARFLDSAYYHPNDIIELKQGQLRGHRLTSRKDREIFAFQGIPYAQSPVGNLRFKPPQPPQPWQGILDATKDGSECLQRNFFNPDEDLQGEEDCLYLNVFTPKKPGSARDVLLDVMFWIHGGGWISGSGGSLMYGPQFLLDKDIVLVTINYRLGALGFLSTGDSVCPGNNGLKDQVAALRWVRNNIAAFGGNPNSVTIFGESAGGSSVHYHMLSPLSRGLFHRSISQSGTALLNWAFAPNGSTVHHTRKLASLVGCPTEPSNALLLCLKNRDAKEIASKDKEFMEWDSDPMIPFNVVVETDDEAFLTKTPEESVLASSSEHLVPWMVGLNSADGALDTASKTFHINPSNLNDRFNELVSLMFFIRETTLSPVATNISEQIRKFYFGNHQLSQEISSNLTNMFTDAFIFAGTNQAVKLHSQKKSSSVYYYLFDYRGTHSYSSMFGDFTHDYGVTHQDELLYLFPEDHLFPNATRSQDDDKMVEFLTTLWTNFAHRGYGNPTPKTSGLQTWDRVSSSSTLEYAHIRGDGLHMEKNLFKKRADFWSSLPLHFKSSTTPRQDL</sequence>
<comment type="similarity">
    <text evidence="1 5">Belongs to the type-B carboxylesterase/lipase family.</text>
</comment>
<dbReference type="InterPro" id="IPR019819">
    <property type="entry name" value="Carboxylesterase_B_CS"/>
</dbReference>
<keyword evidence="2" id="KW-0719">Serine esterase</keyword>
<evidence type="ECO:0000256" key="5">
    <source>
        <dbReference type="RuleBase" id="RU361235"/>
    </source>
</evidence>
<dbReference type="PANTHER" id="PTHR43142:SF1">
    <property type="entry name" value="CARBOXYLIC ESTER HYDROLASE"/>
    <property type="match status" value="1"/>
</dbReference>
<evidence type="ECO:0000313" key="7">
    <source>
        <dbReference type="EMBL" id="KAJ9587060.1"/>
    </source>
</evidence>
<proteinExistence type="inferred from homology"/>
<comment type="caution">
    <text evidence="7">The sequence shown here is derived from an EMBL/GenBank/DDBJ whole genome shotgun (WGS) entry which is preliminary data.</text>
</comment>
<dbReference type="AlphaFoldDB" id="A0AAD7ZUC2"/>
<evidence type="ECO:0000256" key="3">
    <source>
        <dbReference type="ARBA" id="ARBA00022801"/>
    </source>
</evidence>
<dbReference type="FunFam" id="3.40.50.1820:FF:000155">
    <property type="entry name" value="Carboxylic ester hydrolase"/>
    <property type="match status" value="1"/>
</dbReference>
<feature type="non-terminal residue" evidence="7">
    <location>
        <position position="1"/>
    </location>
</feature>
<dbReference type="PROSITE" id="PS00941">
    <property type="entry name" value="CARBOXYLESTERASE_B_2"/>
    <property type="match status" value="1"/>
</dbReference>
<dbReference type="InterPro" id="IPR029058">
    <property type="entry name" value="AB_hydrolase_fold"/>
</dbReference>
<dbReference type="SUPFAM" id="SSF53474">
    <property type="entry name" value="alpha/beta-Hydrolases"/>
    <property type="match status" value="1"/>
</dbReference>
<name>A0AAD7ZUC2_DIPPU</name>
<feature type="domain" description="Carboxylesterase type B" evidence="6">
    <location>
        <begin position="19"/>
        <end position="547"/>
    </location>
</feature>
<dbReference type="Proteomes" id="UP001233999">
    <property type="component" value="Unassembled WGS sequence"/>
</dbReference>
<dbReference type="GO" id="GO:0052689">
    <property type="term" value="F:carboxylic ester hydrolase activity"/>
    <property type="evidence" value="ECO:0007669"/>
    <property type="project" value="UniProtKB-KW"/>
</dbReference>
<dbReference type="Gene3D" id="3.40.50.1820">
    <property type="entry name" value="alpha/beta hydrolase"/>
    <property type="match status" value="1"/>
</dbReference>
<reference evidence="7" key="2">
    <citation type="submission" date="2023-05" db="EMBL/GenBank/DDBJ databases">
        <authorList>
            <person name="Fouks B."/>
        </authorList>
    </citation>
    <scope>NUCLEOTIDE SEQUENCE</scope>
    <source>
        <strain evidence="7">Stay&amp;Tobe</strain>
        <tissue evidence="7">Testes</tissue>
    </source>
</reference>
<keyword evidence="4" id="KW-0325">Glycoprotein</keyword>
<dbReference type="EMBL" id="JASPKZ010006810">
    <property type="protein sequence ID" value="KAJ9587060.1"/>
    <property type="molecule type" value="Genomic_DNA"/>
</dbReference>
<keyword evidence="8" id="KW-1185">Reference proteome</keyword>
<evidence type="ECO:0000259" key="6">
    <source>
        <dbReference type="Pfam" id="PF00135"/>
    </source>
</evidence>
<gene>
    <name evidence="7" type="ORF">L9F63_019348</name>
</gene>
<evidence type="ECO:0000313" key="8">
    <source>
        <dbReference type="Proteomes" id="UP001233999"/>
    </source>
</evidence>